<name>A0A7S8E608_9CHLR</name>
<evidence type="ECO:0000313" key="2">
    <source>
        <dbReference type="EMBL" id="QPC80990.1"/>
    </source>
</evidence>
<reference evidence="2 3" key="1">
    <citation type="submission" date="2020-02" db="EMBL/GenBank/DDBJ databases">
        <authorList>
            <person name="Zheng R.K."/>
            <person name="Sun C.M."/>
        </authorList>
    </citation>
    <scope>NUCLEOTIDE SEQUENCE [LARGE SCALE GENOMIC DNA]</scope>
    <source>
        <strain evidence="3">rifampicinis</strain>
    </source>
</reference>
<accession>A0A7S8E608</accession>
<dbReference type="AlphaFoldDB" id="A0A7S8E608"/>
<dbReference type="Proteomes" id="UP000594468">
    <property type="component" value="Chromosome"/>
</dbReference>
<dbReference type="PANTHER" id="PTHR46732:SF8">
    <property type="entry name" value="ATP-DEPENDENT PROTEASE LA (LON) DOMAIN PROTEIN"/>
    <property type="match status" value="1"/>
</dbReference>
<dbReference type="Pfam" id="PF02190">
    <property type="entry name" value="LON_substr_bdg"/>
    <property type="match status" value="1"/>
</dbReference>
<evidence type="ECO:0000313" key="3">
    <source>
        <dbReference type="Proteomes" id="UP000594468"/>
    </source>
</evidence>
<dbReference type="SUPFAM" id="SSF88697">
    <property type="entry name" value="PUA domain-like"/>
    <property type="match status" value="1"/>
</dbReference>
<dbReference type="RefSeq" id="WP_195169063.1">
    <property type="nucleotide sequence ID" value="NZ_CP062983.1"/>
</dbReference>
<feature type="domain" description="Lon N-terminal" evidence="1">
    <location>
        <begin position="1"/>
        <end position="191"/>
    </location>
</feature>
<protein>
    <submittedName>
        <fullName evidence="2">LON peptidase substrate-binding domain-containing protein</fullName>
    </submittedName>
</protein>
<dbReference type="InterPro" id="IPR015947">
    <property type="entry name" value="PUA-like_sf"/>
</dbReference>
<proteinExistence type="predicted"/>
<dbReference type="Gene3D" id="2.30.130.40">
    <property type="entry name" value="LON domain-like"/>
    <property type="match status" value="1"/>
</dbReference>
<dbReference type="SMART" id="SM00464">
    <property type="entry name" value="LON"/>
    <property type="match status" value="1"/>
</dbReference>
<evidence type="ECO:0000259" key="1">
    <source>
        <dbReference type="PROSITE" id="PS51787"/>
    </source>
</evidence>
<dbReference type="PROSITE" id="PS51787">
    <property type="entry name" value="LON_N"/>
    <property type="match status" value="1"/>
</dbReference>
<dbReference type="PANTHER" id="PTHR46732">
    <property type="entry name" value="ATP-DEPENDENT PROTEASE LA (LON) DOMAIN PROTEIN"/>
    <property type="match status" value="1"/>
</dbReference>
<sequence length="213" mass="23930">MTMIPLFPLNMVLFPGMQLRLHIFEERYKQMVNECRASGEPFGIVMIEDGAEVGFSATPHRVGCTAQITQISDLPNGNMDIVVVGEERFRIVELFGDRPYLYGTVEMLPDMPQGETKANTLRHLVISYLDILQQAADVQFNSSQIPTNPPTVAYLASMLLQIDDEEKQALLEIEPIDQLISTLTRLYRREVTLLDNLVSPAEILIDGTAFSLN</sequence>
<organism evidence="2 3">
    <name type="scientific">Phototrophicus methaneseepsis</name>
    <dbReference type="NCBI Taxonomy" id="2710758"/>
    <lineage>
        <taxon>Bacteria</taxon>
        <taxon>Bacillati</taxon>
        <taxon>Chloroflexota</taxon>
        <taxon>Candidatus Thermofontia</taxon>
        <taxon>Phototrophicales</taxon>
        <taxon>Phototrophicaceae</taxon>
        <taxon>Phototrophicus</taxon>
    </lineage>
</organism>
<keyword evidence="3" id="KW-1185">Reference proteome</keyword>
<dbReference type="KEGG" id="pmet:G4Y79_14895"/>
<gene>
    <name evidence="2" type="ORF">G4Y79_14895</name>
</gene>
<dbReference type="EMBL" id="CP062983">
    <property type="protein sequence ID" value="QPC80990.1"/>
    <property type="molecule type" value="Genomic_DNA"/>
</dbReference>
<dbReference type="InterPro" id="IPR003111">
    <property type="entry name" value="Lon_prtase_N"/>
</dbReference>
<dbReference type="InterPro" id="IPR046336">
    <property type="entry name" value="Lon_prtase_N_sf"/>
</dbReference>